<sequence>MAYPVILLSSWILRSILEYVEVRSHYANETAVKNFLSYRGPNDCSIKQTPLARILAFVETTPDNELIAIVNDSTHKIAVLFTHEAIQRFEVCYGQRLTFNSVHSLVILRKASLKFINCRTHTKFLRTLGKLPDYALKGCSLMYLEVSEVTFFLRDQHSVPASLEKSLDFVYIDADYIARFLAGKSQKFVTASASAPATDVENECSFTGFNDGMISEDEDDDAPILTGGLAITSFSSSNIAYSG</sequence>
<dbReference type="EMBL" id="JACBPP010000004">
    <property type="protein sequence ID" value="KAF8002421.1"/>
    <property type="molecule type" value="Genomic_DNA"/>
</dbReference>
<comment type="subcellular location">
    <subcellularLocation>
        <location evidence="2">Chromosome</location>
        <location evidence="2">Telomere</location>
    </subcellularLocation>
    <subcellularLocation>
        <location evidence="1">Nucleus</location>
    </subcellularLocation>
</comment>
<gene>
    <name evidence="10" type="ORF">HF325_003386</name>
</gene>
<evidence type="ECO:0000256" key="8">
    <source>
        <dbReference type="ARBA" id="ARBA00024878"/>
    </source>
</evidence>
<evidence type="ECO:0000313" key="10">
    <source>
        <dbReference type="EMBL" id="KAF8002421.1"/>
    </source>
</evidence>
<comment type="similarity">
    <text evidence="6">Belongs to the EST3 family.</text>
</comment>
<evidence type="ECO:0000256" key="2">
    <source>
        <dbReference type="ARBA" id="ARBA00004574"/>
    </source>
</evidence>
<evidence type="ECO:0000256" key="4">
    <source>
        <dbReference type="ARBA" id="ARBA00022895"/>
    </source>
</evidence>
<dbReference type="Gene3D" id="2.40.50.960">
    <property type="match status" value="1"/>
</dbReference>
<reference evidence="10" key="1">
    <citation type="submission" date="2020-10" db="EMBL/GenBank/DDBJ databases">
        <title>The Whole-Genome Sequence of Metschnikowia persimmonesis, a Novel Endophytic Yeast Species Isolated from Medicinal Plant Diospyros kaki Thumb.</title>
        <authorList>
            <person name="Rahmat E."/>
            <person name="Kang Y."/>
        </authorList>
    </citation>
    <scope>NUCLEOTIDE SEQUENCE</scope>
    <source>
        <strain evidence="10">KIOM G15050</strain>
    </source>
</reference>
<proteinExistence type="inferred from homology"/>
<dbReference type="GO" id="GO:0042162">
    <property type="term" value="F:telomeric DNA binding"/>
    <property type="evidence" value="ECO:0007669"/>
    <property type="project" value="InterPro"/>
</dbReference>
<keyword evidence="4" id="KW-0779">Telomere</keyword>
<dbReference type="InterPro" id="IPR019437">
    <property type="entry name" value="TPP1/Est3"/>
</dbReference>
<accession>A0A8H7GU59</accession>
<evidence type="ECO:0000256" key="3">
    <source>
        <dbReference type="ARBA" id="ARBA00022454"/>
    </source>
</evidence>
<dbReference type="AlphaFoldDB" id="A0A8H7GU59"/>
<evidence type="ECO:0000256" key="5">
    <source>
        <dbReference type="ARBA" id="ARBA00023242"/>
    </source>
</evidence>
<name>A0A8H7GU59_9ASCO</name>
<dbReference type="Proteomes" id="UP000649328">
    <property type="component" value="Unassembled WGS sequence"/>
</dbReference>
<evidence type="ECO:0000259" key="9">
    <source>
        <dbReference type="Pfam" id="PF10341"/>
    </source>
</evidence>
<dbReference type="OrthoDB" id="4083059at2759"/>
<comment type="caution">
    <text evidence="10">The sequence shown here is derived from an EMBL/GenBank/DDBJ whole genome shotgun (WGS) entry which is preliminary data.</text>
</comment>
<dbReference type="Pfam" id="PF10341">
    <property type="entry name" value="TPP1"/>
    <property type="match status" value="1"/>
</dbReference>
<organism evidence="10 11">
    <name type="scientific">Metschnikowia pulcherrima</name>
    <dbReference type="NCBI Taxonomy" id="27326"/>
    <lineage>
        <taxon>Eukaryota</taxon>
        <taxon>Fungi</taxon>
        <taxon>Dikarya</taxon>
        <taxon>Ascomycota</taxon>
        <taxon>Saccharomycotina</taxon>
        <taxon>Pichiomycetes</taxon>
        <taxon>Metschnikowiaceae</taxon>
        <taxon>Metschnikowia</taxon>
    </lineage>
</organism>
<feature type="domain" description="Shelterin complex subunit TPP1/Est3" evidence="9">
    <location>
        <begin position="8"/>
        <end position="164"/>
    </location>
</feature>
<keyword evidence="5" id="KW-0539">Nucleus</keyword>
<protein>
    <recommendedName>
        <fullName evidence="7">Telomere replication protein EST3</fullName>
    </recommendedName>
</protein>
<evidence type="ECO:0000256" key="7">
    <source>
        <dbReference type="ARBA" id="ARBA00023906"/>
    </source>
</evidence>
<keyword evidence="11" id="KW-1185">Reference proteome</keyword>
<comment type="function">
    <text evidence="8">Component of the telomerase complex involved in telomere replication. Stimulates RNA/DNA heteroduplex unwinding which favors the telomere replication by the telomerase.</text>
</comment>
<evidence type="ECO:0000313" key="11">
    <source>
        <dbReference type="Proteomes" id="UP000649328"/>
    </source>
</evidence>
<keyword evidence="3" id="KW-0158">Chromosome</keyword>
<dbReference type="GO" id="GO:0005697">
    <property type="term" value="C:telomerase holoenzyme complex"/>
    <property type="evidence" value="ECO:0007669"/>
    <property type="project" value="InterPro"/>
</dbReference>
<evidence type="ECO:0000256" key="1">
    <source>
        <dbReference type="ARBA" id="ARBA00004123"/>
    </source>
</evidence>
<dbReference type="GO" id="GO:0000781">
    <property type="term" value="C:chromosome, telomeric region"/>
    <property type="evidence" value="ECO:0007669"/>
    <property type="project" value="UniProtKB-SubCell"/>
</dbReference>
<evidence type="ECO:0000256" key="6">
    <source>
        <dbReference type="ARBA" id="ARBA00023777"/>
    </source>
</evidence>
<dbReference type="GO" id="GO:0007004">
    <property type="term" value="P:telomere maintenance via telomerase"/>
    <property type="evidence" value="ECO:0007669"/>
    <property type="project" value="InterPro"/>
</dbReference>